<evidence type="ECO:0000256" key="2">
    <source>
        <dbReference type="ARBA" id="ARBA00022723"/>
    </source>
</evidence>
<evidence type="ECO:0000256" key="6">
    <source>
        <dbReference type="ARBA" id="ARBA00048875"/>
    </source>
</evidence>
<dbReference type="HOGENOM" id="CLU_061901_5_1_1"/>
<dbReference type="CDD" id="cd00487">
    <property type="entry name" value="Pep_deformylase"/>
    <property type="match status" value="1"/>
</dbReference>
<gene>
    <name evidence="8" type="primary">AUGUSTUS-3.0.2_16210</name>
    <name evidence="8" type="ORF">TcasGA2_TC016210</name>
</gene>
<dbReference type="OrthoDB" id="276063at2759"/>
<accession>D6X4P8</accession>
<keyword evidence="2 7" id="KW-0479">Metal-binding</keyword>
<evidence type="ECO:0000256" key="5">
    <source>
        <dbReference type="ARBA" id="ARBA00037114"/>
    </source>
</evidence>
<keyword evidence="3 7" id="KW-0378">Hydrolase</keyword>
<dbReference type="Pfam" id="PF01327">
    <property type="entry name" value="Pep_deformylase"/>
    <property type="match status" value="1"/>
</dbReference>
<dbReference type="PRINTS" id="PR01576">
    <property type="entry name" value="PDEFORMYLASE"/>
</dbReference>
<sequence length="223" mass="25528">MPSVTQVRPLSYKRIISWYSGLVKAKPPEAPFKHVVQIGDPTLRTVSDVIPRDLIKLPEIKFLINRMKNVMKNHNSVGLSAPQVGVPLQLFLVECNAKHLNEYSPQEQKVKEMKVVPFKVVINPQIKITDYTKLTFVESCASVKGFHAEVPRYKSLKLEAFDEENQKFEMELTGWPARIVQHEVDHLNGKIYTDIMDRKSLACSCWQEINERGGKIELPYGPQ</sequence>
<evidence type="ECO:0000313" key="8">
    <source>
        <dbReference type="EMBL" id="EEZ97665.1"/>
    </source>
</evidence>
<proteinExistence type="inferred from homology"/>
<keyword evidence="9" id="KW-1185">Reference proteome</keyword>
<comment type="catalytic activity">
    <reaction evidence="6 7">
        <text>N-terminal N-formyl-L-methionyl-[peptide] + H2O = N-terminal L-methionyl-[peptide] + formate</text>
        <dbReference type="Rhea" id="RHEA:24420"/>
        <dbReference type="Rhea" id="RHEA-COMP:10639"/>
        <dbReference type="Rhea" id="RHEA-COMP:10640"/>
        <dbReference type="ChEBI" id="CHEBI:15377"/>
        <dbReference type="ChEBI" id="CHEBI:15740"/>
        <dbReference type="ChEBI" id="CHEBI:49298"/>
        <dbReference type="ChEBI" id="CHEBI:64731"/>
        <dbReference type="EC" id="3.5.1.88"/>
    </reaction>
</comment>
<dbReference type="InterPro" id="IPR036821">
    <property type="entry name" value="Peptide_deformylase_sf"/>
</dbReference>
<reference evidence="8 9" key="1">
    <citation type="journal article" date="2008" name="Nature">
        <title>The genome of the model beetle and pest Tribolium castaneum.</title>
        <authorList>
            <consortium name="Tribolium Genome Sequencing Consortium"/>
            <person name="Richards S."/>
            <person name="Gibbs R.A."/>
            <person name="Weinstock G.M."/>
            <person name="Brown S.J."/>
            <person name="Denell R."/>
            <person name="Beeman R.W."/>
            <person name="Gibbs R."/>
            <person name="Beeman R.W."/>
            <person name="Brown S.J."/>
            <person name="Bucher G."/>
            <person name="Friedrich M."/>
            <person name="Grimmelikhuijzen C.J."/>
            <person name="Klingler M."/>
            <person name="Lorenzen M."/>
            <person name="Richards S."/>
            <person name="Roth S."/>
            <person name="Schroder R."/>
            <person name="Tautz D."/>
            <person name="Zdobnov E.M."/>
            <person name="Muzny D."/>
            <person name="Gibbs R.A."/>
            <person name="Weinstock G.M."/>
            <person name="Attaway T."/>
            <person name="Bell S."/>
            <person name="Buhay C.J."/>
            <person name="Chandrabose M.N."/>
            <person name="Chavez D."/>
            <person name="Clerk-Blankenburg K.P."/>
            <person name="Cree A."/>
            <person name="Dao M."/>
            <person name="Davis C."/>
            <person name="Chacko J."/>
            <person name="Dinh H."/>
            <person name="Dugan-Rocha S."/>
            <person name="Fowler G."/>
            <person name="Garner T.T."/>
            <person name="Garnes J."/>
            <person name="Gnirke A."/>
            <person name="Hawes A."/>
            <person name="Hernandez J."/>
            <person name="Hines S."/>
            <person name="Holder M."/>
            <person name="Hume J."/>
            <person name="Jhangiani S.N."/>
            <person name="Joshi V."/>
            <person name="Khan Z.M."/>
            <person name="Jackson L."/>
            <person name="Kovar C."/>
            <person name="Kowis A."/>
            <person name="Lee S."/>
            <person name="Lewis L.R."/>
            <person name="Margolis J."/>
            <person name="Morgan M."/>
            <person name="Nazareth L.V."/>
            <person name="Nguyen N."/>
            <person name="Okwuonu G."/>
            <person name="Parker D."/>
            <person name="Richards S."/>
            <person name="Ruiz S.J."/>
            <person name="Santibanez J."/>
            <person name="Savard J."/>
            <person name="Scherer S.E."/>
            <person name="Schneider B."/>
            <person name="Sodergren E."/>
            <person name="Tautz D."/>
            <person name="Vattahil S."/>
            <person name="Villasana D."/>
            <person name="White C.S."/>
            <person name="Wright R."/>
            <person name="Park Y."/>
            <person name="Beeman R.W."/>
            <person name="Lord J."/>
            <person name="Oppert B."/>
            <person name="Lorenzen M."/>
            <person name="Brown S."/>
            <person name="Wang L."/>
            <person name="Savard J."/>
            <person name="Tautz D."/>
            <person name="Richards S."/>
            <person name="Weinstock G."/>
            <person name="Gibbs R.A."/>
            <person name="Liu Y."/>
            <person name="Worley K."/>
            <person name="Weinstock G."/>
            <person name="Elsik C.G."/>
            <person name="Reese J.T."/>
            <person name="Elhaik E."/>
            <person name="Landan G."/>
            <person name="Graur D."/>
            <person name="Arensburger P."/>
            <person name="Atkinson P."/>
            <person name="Beeman R.W."/>
            <person name="Beidler J."/>
            <person name="Brown S.J."/>
            <person name="Demuth J.P."/>
            <person name="Drury D.W."/>
            <person name="Du Y.Z."/>
            <person name="Fujiwara H."/>
            <person name="Lorenzen M."/>
            <person name="Maselli V."/>
            <person name="Osanai M."/>
            <person name="Park Y."/>
            <person name="Robertson H.M."/>
            <person name="Tu Z."/>
            <person name="Wang J.J."/>
            <person name="Wang S."/>
            <person name="Richards S."/>
            <person name="Song H."/>
            <person name="Zhang L."/>
            <person name="Sodergren E."/>
            <person name="Werner D."/>
            <person name="Stanke M."/>
            <person name="Morgenstern B."/>
            <person name="Solovyev V."/>
            <person name="Kosarev P."/>
            <person name="Brown G."/>
            <person name="Chen H.C."/>
            <person name="Ermolaeva O."/>
            <person name="Hlavina W."/>
            <person name="Kapustin Y."/>
            <person name="Kiryutin B."/>
            <person name="Kitts P."/>
            <person name="Maglott D."/>
            <person name="Pruitt K."/>
            <person name="Sapojnikov V."/>
            <person name="Souvorov A."/>
            <person name="Mackey A.J."/>
            <person name="Waterhouse R.M."/>
            <person name="Wyder S."/>
            <person name="Zdobnov E.M."/>
            <person name="Zdobnov E.M."/>
            <person name="Wyder S."/>
            <person name="Kriventseva E.V."/>
            <person name="Kadowaki T."/>
            <person name="Bork P."/>
            <person name="Aranda M."/>
            <person name="Bao R."/>
            <person name="Beermann A."/>
            <person name="Berns N."/>
            <person name="Bolognesi R."/>
            <person name="Bonneton F."/>
            <person name="Bopp D."/>
            <person name="Brown S.J."/>
            <person name="Bucher G."/>
            <person name="Butts T."/>
            <person name="Chaumot A."/>
            <person name="Denell R.E."/>
            <person name="Ferrier D.E."/>
            <person name="Friedrich M."/>
            <person name="Gordon C.M."/>
            <person name="Jindra M."/>
            <person name="Klingler M."/>
            <person name="Lan Q."/>
            <person name="Lattorff H.M."/>
            <person name="Laudet V."/>
            <person name="von Levetsow C."/>
            <person name="Liu Z."/>
            <person name="Lutz R."/>
            <person name="Lynch J.A."/>
            <person name="da Fonseca R.N."/>
            <person name="Posnien N."/>
            <person name="Reuter R."/>
            <person name="Roth S."/>
            <person name="Savard J."/>
            <person name="Schinko J.B."/>
            <person name="Schmitt C."/>
            <person name="Schoppmeier M."/>
            <person name="Schroder R."/>
            <person name="Shippy T.D."/>
            <person name="Simonnet F."/>
            <person name="Marques-Souza H."/>
            <person name="Tautz D."/>
            <person name="Tomoyasu Y."/>
            <person name="Trauner J."/>
            <person name="Van der Zee M."/>
            <person name="Vervoort M."/>
            <person name="Wittkopp N."/>
            <person name="Wimmer E.A."/>
            <person name="Yang X."/>
            <person name="Jones A.K."/>
            <person name="Sattelle D.B."/>
            <person name="Ebert P.R."/>
            <person name="Nelson D."/>
            <person name="Scott J.G."/>
            <person name="Beeman R.W."/>
            <person name="Muthukrishnan S."/>
            <person name="Kramer K.J."/>
            <person name="Arakane Y."/>
            <person name="Beeman R.W."/>
            <person name="Zhu Q."/>
            <person name="Hogenkamp D."/>
            <person name="Dixit R."/>
            <person name="Oppert B."/>
            <person name="Jiang H."/>
            <person name="Zou Z."/>
            <person name="Marshall J."/>
            <person name="Elpidina E."/>
            <person name="Vinokurov K."/>
            <person name="Oppert C."/>
            <person name="Zou Z."/>
            <person name="Evans J."/>
            <person name="Lu Z."/>
            <person name="Zhao P."/>
            <person name="Sumathipala N."/>
            <person name="Altincicek B."/>
            <person name="Vilcinskas A."/>
            <person name="Williams M."/>
            <person name="Hultmark D."/>
            <person name="Hetru C."/>
            <person name="Jiang H."/>
            <person name="Grimmelikhuijzen C.J."/>
            <person name="Hauser F."/>
            <person name="Cazzamali G."/>
            <person name="Williamson M."/>
            <person name="Park Y."/>
            <person name="Li B."/>
            <person name="Tanaka Y."/>
            <person name="Predel R."/>
            <person name="Neupert S."/>
            <person name="Schachtner J."/>
            <person name="Verleyen P."/>
            <person name="Raible F."/>
            <person name="Bork P."/>
            <person name="Friedrich M."/>
            <person name="Walden K.K."/>
            <person name="Robertson H.M."/>
            <person name="Angeli S."/>
            <person name="Foret S."/>
            <person name="Bucher G."/>
            <person name="Schuetz S."/>
            <person name="Maleszka R."/>
            <person name="Wimmer E.A."/>
            <person name="Beeman R.W."/>
            <person name="Lorenzen M."/>
            <person name="Tomoyasu Y."/>
            <person name="Miller S.C."/>
            <person name="Grossmann D."/>
            <person name="Bucher G."/>
        </authorList>
    </citation>
    <scope>NUCLEOTIDE SEQUENCE [LARGE SCALE GENOMIC DNA]</scope>
    <source>
        <strain evidence="8 9">Georgia GA2</strain>
    </source>
</reference>
<dbReference type="EMBL" id="KQ971380">
    <property type="protein sequence ID" value="EEZ97665.1"/>
    <property type="molecule type" value="Genomic_DNA"/>
</dbReference>
<dbReference type="PIRSF" id="PIRSF004749">
    <property type="entry name" value="Pep_def"/>
    <property type="match status" value="1"/>
</dbReference>
<evidence type="ECO:0000256" key="7">
    <source>
        <dbReference type="RuleBase" id="RU362111"/>
    </source>
</evidence>
<dbReference type="PANTHER" id="PTHR10458:SF2">
    <property type="entry name" value="PEPTIDE DEFORMYLASE, MITOCHONDRIAL"/>
    <property type="match status" value="1"/>
</dbReference>
<dbReference type="STRING" id="7070.D6X4P8"/>
<dbReference type="eggNOG" id="KOG3137">
    <property type="taxonomic scope" value="Eukaryota"/>
</dbReference>
<dbReference type="SUPFAM" id="SSF56420">
    <property type="entry name" value="Peptide deformylase"/>
    <property type="match status" value="1"/>
</dbReference>
<comment type="function">
    <text evidence="5 7">Removes the formyl group from the N-terminal Met of newly synthesized proteins.</text>
</comment>
<dbReference type="PANTHER" id="PTHR10458">
    <property type="entry name" value="PEPTIDE DEFORMYLASE"/>
    <property type="match status" value="1"/>
</dbReference>
<dbReference type="PhylomeDB" id="D6X4P8"/>
<evidence type="ECO:0000256" key="1">
    <source>
        <dbReference type="ARBA" id="ARBA00010759"/>
    </source>
</evidence>
<dbReference type="HAMAP" id="MF_00163">
    <property type="entry name" value="Pep_deformylase"/>
    <property type="match status" value="1"/>
</dbReference>
<dbReference type="GO" id="GO:0046872">
    <property type="term" value="F:metal ion binding"/>
    <property type="evidence" value="ECO:0007669"/>
    <property type="project" value="UniProtKB-KW"/>
</dbReference>
<dbReference type="NCBIfam" id="NF001159">
    <property type="entry name" value="PRK00150.1-3"/>
    <property type="match status" value="1"/>
</dbReference>
<dbReference type="KEGG" id="tca:655709"/>
<organism evidence="8 9">
    <name type="scientific">Tribolium castaneum</name>
    <name type="common">Red flour beetle</name>
    <dbReference type="NCBI Taxonomy" id="7070"/>
    <lineage>
        <taxon>Eukaryota</taxon>
        <taxon>Metazoa</taxon>
        <taxon>Ecdysozoa</taxon>
        <taxon>Arthropoda</taxon>
        <taxon>Hexapoda</taxon>
        <taxon>Insecta</taxon>
        <taxon>Pterygota</taxon>
        <taxon>Neoptera</taxon>
        <taxon>Endopterygota</taxon>
        <taxon>Coleoptera</taxon>
        <taxon>Polyphaga</taxon>
        <taxon>Cucujiformia</taxon>
        <taxon>Tenebrionidae</taxon>
        <taxon>Tenebrionidae incertae sedis</taxon>
        <taxon>Tribolium</taxon>
    </lineage>
</organism>
<dbReference type="InterPro" id="IPR023635">
    <property type="entry name" value="Peptide_deformylase"/>
</dbReference>
<dbReference type="OMA" id="ILYPMRI"/>
<evidence type="ECO:0000256" key="3">
    <source>
        <dbReference type="ARBA" id="ARBA00022801"/>
    </source>
</evidence>
<dbReference type="EC" id="3.5.1.88" evidence="7"/>
<dbReference type="AlphaFoldDB" id="D6X4P8"/>
<dbReference type="GO" id="GO:0006412">
    <property type="term" value="P:translation"/>
    <property type="evidence" value="ECO:0007669"/>
    <property type="project" value="UniProtKB-KW"/>
</dbReference>
<protein>
    <recommendedName>
        <fullName evidence="7">Peptide deformylase</fullName>
        <ecNumber evidence="7">3.5.1.88</ecNumber>
    </recommendedName>
</protein>
<dbReference type="Gene3D" id="3.90.45.10">
    <property type="entry name" value="Peptide deformylase"/>
    <property type="match status" value="1"/>
</dbReference>
<reference evidence="8 9" key="2">
    <citation type="journal article" date="2010" name="Nucleic Acids Res.">
        <title>BeetleBase in 2010: revisions to provide comprehensive genomic information for Tribolium castaneum.</title>
        <authorList>
            <person name="Kim H.S."/>
            <person name="Murphy T."/>
            <person name="Xia J."/>
            <person name="Caragea D."/>
            <person name="Park Y."/>
            <person name="Beeman R.W."/>
            <person name="Lorenzen M.D."/>
            <person name="Butcher S."/>
            <person name="Manak J.R."/>
            <person name="Brown S.J."/>
        </authorList>
    </citation>
    <scope>GENOME REANNOTATION</scope>
    <source>
        <strain evidence="8 9">Georgia GA2</strain>
    </source>
</reference>
<dbReference type="Proteomes" id="UP000007266">
    <property type="component" value="Linkage group 10"/>
</dbReference>
<comment type="similarity">
    <text evidence="1 7">Belongs to the polypeptide deformylase family.</text>
</comment>
<keyword evidence="4 7" id="KW-0648">Protein biosynthesis</keyword>
<evidence type="ECO:0000256" key="4">
    <source>
        <dbReference type="ARBA" id="ARBA00022917"/>
    </source>
</evidence>
<name>D6X4P8_TRICA</name>
<dbReference type="FunFam" id="3.90.45.10:FF:000003">
    <property type="entry name" value="Peptide deformylase"/>
    <property type="match status" value="1"/>
</dbReference>
<evidence type="ECO:0000313" key="9">
    <source>
        <dbReference type="Proteomes" id="UP000007266"/>
    </source>
</evidence>
<dbReference type="GO" id="GO:0005739">
    <property type="term" value="C:mitochondrion"/>
    <property type="evidence" value="ECO:0000318"/>
    <property type="project" value="GO_Central"/>
</dbReference>
<dbReference type="GO" id="GO:0042586">
    <property type="term" value="F:peptide deformylase activity"/>
    <property type="evidence" value="ECO:0000318"/>
    <property type="project" value="GO_Central"/>
</dbReference>